<accession>A0ABD3ZZZ3</accession>
<reference evidence="1 2" key="1">
    <citation type="submission" date="2014-11" db="EMBL/GenBank/DDBJ databases">
        <title>Draft Genome Sequences of Nine Bacillus subtilis Strains that Form Spores with High Heat-Resistance.</title>
        <authorList>
            <person name="Krawcyk A.O."/>
            <person name="Berendsen E.M."/>
            <person name="de Jong A."/>
            <person name="Holsappel S."/>
            <person name="Eijlander R.T."/>
            <person name="Wells-Bennik M."/>
            <person name="Kuipers O.P."/>
        </authorList>
    </citation>
    <scope>NUCLEOTIDE SEQUENCE [LARGE SCALE GENOMIC DNA]</scope>
    <source>
        <strain evidence="1 2">B4067</strain>
    </source>
</reference>
<evidence type="ECO:0000313" key="2">
    <source>
        <dbReference type="Proteomes" id="UP000031970"/>
    </source>
</evidence>
<comment type="caution">
    <text evidence="1">The sequence shown here is derived from an EMBL/GenBank/DDBJ whole genome shotgun (WGS) entry which is preliminary data.</text>
</comment>
<sequence>MKNMRDMYYELLKRQCEMISAEEVYLKQGRFQEASELRAEIDRNYPELMAVKKRREFRVVDAS</sequence>
<gene>
    <name evidence="1" type="ORF">B4067_4649</name>
</gene>
<proteinExistence type="predicted"/>
<evidence type="ECO:0000313" key="1">
    <source>
        <dbReference type="EMBL" id="KIL33430.1"/>
    </source>
</evidence>
<dbReference type="AlphaFoldDB" id="A0ABD3ZZZ3"/>
<organism evidence="1 2">
    <name type="scientific">Bacillus subtilis subsp. subtilis</name>
    <dbReference type="NCBI Taxonomy" id="135461"/>
    <lineage>
        <taxon>Bacteria</taxon>
        <taxon>Bacillati</taxon>
        <taxon>Bacillota</taxon>
        <taxon>Bacilli</taxon>
        <taxon>Bacillales</taxon>
        <taxon>Bacillaceae</taxon>
        <taxon>Bacillus</taxon>
    </lineage>
</organism>
<dbReference type="EMBL" id="JSXS01000013">
    <property type="protein sequence ID" value="KIL33430.1"/>
    <property type="molecule type" value="Genomic_DNA"/>
</dbReference>
<dbReference type="Proteomes" id="UP000031970">
    <property type="component" value="Unassembled WGS sequence"/>
</dbReference>
<dbReference type="RefSeq" id="WP_041052981.1">
    <property type="nucleotide sequence ID" value="NZ_JSXS01000013.1"/>
</dbReference>
<protein>
    <submittedName>
        <fullName evidence="1">Uncharacterized protein</fullName>
    </submittedName>
</protein>
<name>A0ABD3ZZZ3_BACIU</name>